<feature type="compositionally biased region" description="Basic and acidic residues" evidence="1">
    <location>
        <begin position="59"/>
        <end position="77"/>
    </location>
</feature>
<dbReference type="EMBL" id="JACOPN010000004">
    <property type="protein sequence ID" value="MBC5717057.1"/>
    <property type="molecule type" value="Genomic_DNA"/>
</dbReference>
<protein>
    <submittedName>
        <fullName evidence="2">DUF2953 domain-containing protein</fullName>
    </submittedName>
</protein>
<evidence type="ECO:0000313" key="2">
    <source>
        <dbReference type="EMBL" id="MBC5717057.1"/>
    </source>
</evidence>
<keyword evidence="3" id="KW-1185">Reference proteome</keyword>
<evidence type="ECO:0000256" key="1">
    <source>
        <dbReference type="SAM" id="MobiDB-lite"/>
    </source>
</evidence>
<dbReference type="InterPro" id="IPR021338">
    <property type="entry name" value="DUF2953"/>
</dbReference>
<feature type="compositionally biased region" description="Basic residues" evidence="1">
    <location>
        <begin position="49"/>
        <end position="58"/>
    </location>
</feature>
<evidence type="ECO:0000313" key="3">
    <source>
        <dbReference type="Proteomes" id="UP000602260"/>
    </source>
</evidence>
<feature type="region of interest" description="Disordered" evidence="1">
    <location>
        <begin position="49"/>
        <end position="78"/>
    </location>
</feature>
<dbReference type="Proteomes" id="UP000602260">
    <property type="component" value="Unassembled WGS sequence"/>
</dbReference>
<gene>
    <name evidence="2" type="ORF">H8S55_06970</name>
</gene>
<sequence>MRGLIIAAAILALLFLLGYIPLSGGGEYSRTGASLWLRLGPVRITLLPRKQKTQKQRKEKSPQKPERPQKAKPERQKPTLGGSLAYAKVLLPTVLDCARRVWGAIYLNTLYLELQVGTEDPGEAAMAYGRANAVLGALWTPLVRAFRVKDGRARVDLDFDRKEPALYARAELSIRLGQALWLGLFFGLKVLNQILQVKNEKKQQQRKAA</sequence>
<comment type="caution">
    <text evidence="2">The sequence shown here is derived from an EMBL/GenBank/DDBJ whole genome shotgun (WGS) entry which is preliminary data.</text>
</comment>
<organism evidence="2 3">
    <name type="scientific">Flintibacter faecis</name>
    <dbReference type="NCBI Taxonomy" id="2763047"/>
    <lineage>
        <taxon>Bacteria</taxon>
        <taxon>Bacillati</taxon>
        <taxon>Bacillota</taxon>
        <taxon>Clostridia</taxon>
        <taxon>Eubacteriales</taxon>
        <taxon>Flintibacter</taxon>
    </lineage>
</organism>
<reference evidence="2" key="1">
    <citation type="submission" date="2020-08" db="EMBL/GenBank/DDBJ databases">
        <title>Genome public.</title>
        <authorList>
            <person name="Liu C."/>
            <person name="Sun Q."/>
        </authorList>
    </citation>
    <scope>NUCLEOTIDE SEQUENCE</scope>
    <source>
        <strain evidence="2">BX5</strain>
    </source>
</reference>
<dbReference type="RefSeq" id="WP_186878371.1">
    <property type="nucleotide sequence ID" value="NZ_JACOPN010000004.1"/>
</dbReference>
<name>A0A8J6J516_9FIRM</name>
<dbReference type="Pfam" id="PF11167">
    <property type="entry name" value="DUF2953"/>
    <property type="match status" value="1"/>
</dbReference>
<accession>A0A8J6J516</accession>
<proteinExistence type="predicted"/>
<dbReference type="AlphaFoldDB" id="A0A8J6J516"/>